<dbReference type="EMBL" id="CAUYUJ010014215">
    <property type="protein sequence ID" value="CAK0838319.1"/>
    <property type="molecule type" value="Genomic_DNA"/>
</dbReference>
<keyword evidence="2" id="KW-1133">Transmembrane helix</keyword>
<feature type="transmembrane region" description="Helical" evidence="2">
    <location>
        <begin position="96"/>
        <end position="119"/>
    </location>
</feature>
<evidence type="ECO:0000313" key="4">
    <source>
        <dbReference type="Proteomes" id="UP001189429"/>
    </source>
</evidence>
<accession>A0ABN9T076</accession>
<keyword evidence="4" id="KW-1185">Reference proteome</keyword>
<dbReference type="PANTHER" id="PTHR31270:SF1">
    <property type="entry name" value="GLUTAMINYL-PEPTIDE CYCLOTRANSFERASE"/>
    <property type="match status" value="1"/>
</dbReference>
<comment type="caution">
    <text evidence="3">The sequence shown here is derived from an EMBL/GenBank/DDBJ whole genome shotgun (WGS) entry which is preliminary data.</text>
</comment>
<dbReference type="PANTHER" id="PTHR31270">
    <property type="entry name" value="GLUTAMINYL-PEPTIDE CYCLOTRANSFERASE"/>
    <property type="match status" value="1"/>
</dbReference>
<gene>
    <name evidence="3" type="ORF">PCOR1329_LOCUS34295</name>
</gene>
<keyword evidence="2" id="KW-0812">Transmembrane</keyword>
<evidence type="ECO:0000256" key="2">
    <source>
        <dbReference type="SAM" id="Phobius"/>
    </source>
</evidence>
<name>A0ABN9T076_9DINO</name>
<feature type="region of interest" description="Disordered" evidence="1">
    <location>
        <begin position="221"/>
        <end position="249"/>
    </location>
</feature>
<organism evidence="3 4">
    <name type="scientific">Prorocentrum cordatum</name>
    <dbReference type="NCBI Taxonomy" id="2364126"/>
    <lineage>
        <taxon>Eukaryota</taxon>
        <taxon>Sar</taxon>
        <taxon>Alveolata</taxon>
        <taxon>Dinophyceae</taxon>
        <taxon>Prorocentrales</taxon>
        <taxon>Prorocentraceae</taxon>
        <taxon>Prorocentrum</taxon>
    </lineage>
</organism>
<evidence type="ECO:0000256" key="1">
    <source>
        <dbReference type="SAM" id="MobiDB-lite"/>
    </source>
</evidence>
<evidence type="ECO:0000313" key="3">
    <source>
        <dbReference type="EMBL" id="CAK0838319.1"/>
    </source>
</evidence>
<feature type="compositionally biased region" description="Low complexity" evidence="1">
    <location>
        <begin position="229"/>
        <end position="243"/>
    </location>
</feature>
<sequence length="249" mass="27167">MWYLFHHMVLAIESCIDGRGAIPFNEEYDICSECVIAQDLVDDINEFHMTVSLKMVSHVLATLKGVAEVAAAGAEAEVKGNVVGSAAAWGWPGLHLAWPFVAAALVAALALLVGARWWYWPGQGAPAEASGQRSPGVYTYRLVKTYSHDPKAFTQGLLWENGSLYESTGLNGRSTVRELRLEGNKSRVVRKVDLEQSHFGEGLVHRRGTLVQLLWRQGEAPGRERGRARAATSRGSPARSRAPCWTAGA</sequence>
<protein>
    <submittedName>
        <fullName evidence="3">Uncharacterized protein</fullName>
    </submittedName>
</protein>
<keyword evidence="2" id="KW-0472">Membrane</keyword>
<dbReference type="InterPro" id="IPR007788">
    <property type="entry name" value="QCT"/>
</dbReference>
<proteinExistence type="predicted"/>
<reference evidence="3" key="1">
    <citation type="submission" date="2023-10" db="EMBL/GenBank/DDBJ databases">
        <authorList>
            <person name="Chen Y."/>
            <person name="Shah S."/>
            <person name="Dougan E. K."/>
            <person name="Thang M."/>
            <person name="Chan C."/>
        </authorList>
    </citation>
    <scope>NUCLEOTIDE SEQUENCE [LARGE SCALE GENOMIC DNA]</scope>
</reference>
<dbReference type="Proteomes" id="UP001189429">
    <property type="component" value="Unassembled WGS sequence"/>
</dbReference>
<dbReference type="Pfam" id="PF05096">
    <property type="entry name" value="Glu_cyclase_2"/>
    <property type="match status" value="1"/>
</dbReference>